<gene>
    <name evidence="1" type="ORF">L9W73_02580</name>
</gene>
<dbReference type="Proteomes" id="UP001140973">
    <property type="component" value="Unassembled WGS sequence"/>
</dbReference>
<accession>A0A9X4FF33</accession>
<dbReference type="EMBL" id="JAKNAP010000005">
    <property type="protein sequence ID" value="MDE1356204.1"/>
    <property type="molecule type" value="Genomic_DNA"/>
</dbReference>
<protein>
    <recommendedName>
        <fullName evidence="3">RES domain-containing protein</fullName>
    </recommendedName>
</protein>
<proteinExistence type="predicted"/>
<organism evidence="1 2">
    <name type="scientific">Vibrio aestuarianus</name>
    <dbReference type="NCBI Taxonomy" id="28171"/>
    <lineage>
        <taxon>Bacteria</taxon>
        <taxon>Pseudomonadati</taxon>
        <taxon>Pseudomonadota</taxon>
        <taxon>Gammaproteobacteria</taxon>
        <taxon>Vibrionales</taxon>
        <taxon>Vibrionaceae</taxon>
        <taxon>Vibrio</taxon>
    </lineage>
</organism>
<reference evidence="1" key="1">
    <citation type="submission" date="2022-02" db="EMBL/GenBank/DDBJ databases">
        <title>Emergence and expansion in Europe of a Vibrio aestuarianus clonal complex pathogenic for oysters.</title>
        <authorList>
            <person name="Mesnil A."/>
            <person name="Travers M.-A."/>
        </authorList>
    </citation>
    <scope>NUCLEOTIDE SEQUENCE</scope>
    <source>
        <strain evidence="1">151-ITT-15-cp-1</strain>
    </source>
</reference>
<dbReference type="RefSeq" id="WP_274673876.1">
    <property type="nucleotide sequence ID" value="NZ_JAKNAP010000005.1"/>
</dbReference>
<evidence type="ECO:0000313" key="2">
    <source>
        <dbReference type="Proteomes" id="UP001140973"/>
    </source>
</evidence>
<comment type="caution">
    <text evidence="1">The sequence shown here is derived from an EMBL/GenBank/DDBJ whole genome shotgun (WGS) entry which is preliminary data.</text>
</comment>
<sequence length="303" mass="34360">MQLESRLINKINEKATIEDGITNLLYVSNFIKQLNRYLSGNIELSVSEIEKKLDFLIGCMTLTLDLPYVELELLRARKCEKEPFLNVSELSYIHKPSANFPKLGRLNAPGVPLFYAAIIDSKSDKGLHVVLSEASAYEMEQLSILRSHQKSGIELNLRSIGVWDHIRQNNKPSYMSGNVYEYYSLAFKEMSNVFSKELLLAYGLTDRFLVDIMCRNGSDRLYSVTSIASQIMLDSKSIDGIVYSSVASKGEPVIALKPEAVDTKLEHKCVSQVAIREHYGYGFYNYENEKIANMNKLTGQLVW</sequence>
<name>A0A9X4FF33_9VIBR</name>
<dbReference type="AlphaFoldDB" id="A0A9X4FF33"/>
<evidence type="ECO:0000313" key="1">
    <source>
        <dbReference type="EMBL" id="MDE1356204.1"/>
    </source>
</evidence>
<evidence type="ECO:0008006" key="3">
    <source>
        <dbReference type="Google" id="ProtNLM"/>
    </source>
</evidence>